<gene>
    <name evidence="1" type="ORF">VFPPC_01081</name>
</gene>
<dbReference type="AlphaFoldDB" id="A0A179G6A2"/>
<evidence type="ECO:0000313" key="2">
    <source>
        <dbReference type="Proteomes" id="UP000078397"/>
    </source>
</evidence>
<protein>
    <submittedName>
        <fullName evidence="1">Uncharacterized protein</fullName>
    </submittedName>
</protein>
<sequence>MFMALPSEALGVLVNHEALAKDQATGFRAQVAWWIVFSIIPGLCFVRAFEANSGALGFSLQLPDATKFASLPSSLSQGHPYKVFLLTPEAHGGAGLIRPQALYNE</sequence>
<keyword evidence="2" id="KW-1185">Reference proteome</keyword>
<dbReference type="KEGG" id="pchm:VFPPC_01081"/>
<proteinExistence type="predicted"/>
<reference evidence="1 2" key="1">
    <citation type="journal article" date="2016" name="PLoS Pathog.">
        <title>Biosynthesis of antibiotic leucinostatins in bio-control fungus Purpureocillium lilacinum and their inhibition on phytophthora revealed by genome mining.</title>
        <authorList>
            <person name="Wang G."/>
            <person name="Liu Z."/>
            <person name="Lin R."/>
            <person name="Li E."/>
            <person name="Mao Z."/>
            <person name="Ling J."/>
            <person name="Yang Y."/>
            <person name="Yin W.B."/>
            <person name="Xie B."/>
        </authorList>
    </citation>
    <scope>NUCLEOTIDE SEQUENCE [LARGE SCALE GENOMIC DNA]</scope>
    <source>
        <strain evidence="1">170</strain>
    </source>
</reference>
<evidence type="ECO:0000313" key="1">
    <source>
        <dbReference type="EMBL" id="OAQ73352.2"/>
    </source>
</evidence>
<organism evidence="1 2">
    <name type="scientific">Pochonia chlamydosporia 170</name>
    <dbReference type="NCBI Taxonomy" id="1380566"/>
    <lineage>
        <taxon>Eukaryota</taxon>
        <taxon>Fungi</taxon>
        <taxon>Dikarya</taxon>
        <taxon>Ascomycota</taxon>
        <taxon>Pezizomycotina</taxon>
        <taxon>Sordariomycetes</taxon>
        <taxon>Hypocreomycetidae</taxon>
        <taxon>Hypocreales</taxon>
        <taxon>Clavicipitaceae</taxon>
        <taxon>Pochonia</taxon>
    </lineage>
</organism>
<accession>A0A179G6A2</accession>
<dbReference type="GeneID" id="28844965"/>
<dbReference type="RefSeq" id="XP_018149435.2">
    <property type="nucleotide sequence ID" value="XM_018280971.2"/>
</dbReference>
<dbReference type="EMBL" id="LSBJ02000001">
    <property type="protein sequence ID" value="OAQ73352.2"/>
    <property type="molecule type" value="Genomic_DNA"/>
</dbReference>
<name>A0A179G6A2_METCM</name>
<dbReference type="Proteomes" id="UP000078397">
    <property type="component" value="Unassembled WGS sequence"/>
</dbReference>
<comment type="caution">
    <text evidence="1">The sequence shown here is derived from an EMBL/GenBank/DDBJ whole genome shotgun (WGS) entry which is preliminary data.</text>
</comment>